<accession>A0A7D5SF59</accession>
<organism evidence="1 3">
    <name type="scientific">Candidatus Accumulibacter cognatus</name>
    <dbReference type="NCBI Taxonomy" id="2954383"/>
    <lineage>
        <taxon>Bacteria</taxon>
        <taxon>Pseudomonadati</taxon>
        <taxon>Pseudomonadota</taxon>
        <taxon>Betaproteobacteria</taxon>
        <taxon>Candidatus Accumulibacter</taxon>
    </lineage>
</organism>
<gene>
    <name evidence="1" type="ORF">AW06_002176</name>
    <name evidence="2" type="ORF">HWD57_13440</name>
</gene>
<reference evidence="2" key="3">
    <citation type="submission" date="2020-06" db="EMBL/GenBank/DDBJ databases">
        <authorList>
            <person name="Arumugam K."/>
            <person name="Besarab I."/>
            <person name="Haryono M."/>
            <person name="Bagci C."/>
            <person name="Beier S."/>
            <person name="Buchfink B."/>
            <person name="Gorska A."/>
            <person name="Qiu G."/>
            <person name="Huson D.H."/>
            <person name="Williams R.B."/>
        </authorList>
    </citation>
    <scope>NUCLEOTIDE SEQUENCE</scope>
    <source>
        <strain evidence="2">SSA1</strain>
    </source>
</reference>
<name>A0A080M8B0_9PROT</name>
<reference evidence="1 3" key="1">
    <citation type="submission" date="2014-02" db="EMBL/GenBank/DDBJ databases">
        <title>Expanding our view of genomic diversity in Candidatus Accumulibacter clades.</title>
        <authorList>
            <person name="Skennerton C.T."/>
            <person name="Barr J.J."/>
            <person name="Slater F.R."/>
            <person name="Bond P.L."/>
            <person name="Tyson G.W."/>
        </authorList>
    </citation>
    <scope>NUCLEOTIDE SEQUENCE [LARGE SCALE GENOMIC DNA]</scope>
    <source>
        <strain evidence="3">SK-02</strain>
    </source>
</reference>
<dbReference type="SUPFAM" id="SSF109854">
    <property type="entry name" value="DinB/YfiT-like putative metalloenzymes"/>
    <property type="match status" value="1"/>
</dbReference>
<evidence type="ECO:0000313" key="2">
    <source>
        <dbReference type="EMBL" id="QLH50678.1"/>
    </source>
</evidence>
<dbReference type="PANTHER" id="PTHR36922:SF1">
    <property type="entry name" value="DUF1993 DOMAIN-CONTAINING PROTEIN"/>
    <property type="match status" value="1"/>
</dbReference>
<keyword evidence="3" id="KW-1185">Reference proteome</keyword>
<dbReference type="AlphaFoldDB" id="A0A080M8B0"/>
<dbReference type="InterPro" id="IPR018531">
    <property type="entry name" value="DUF1993"/>
</dbReference>
<evidence type="ECO:0000313" key="1">
    <source>
        <dbReference type="EMBL" id="KFB76700.1"/>
    </source>
</evidence>
<dbReference type="KEGG" id="acog:HWD57_13440"/>
<dbReference type="InterPro" id="IPR034660">
    <property type="entry name" value="DinB/YfiT-like"/>
</dbReference>
<dbReference type="EMBL" id="CP058708">
    <property type="protein sequence ID" value="QLH50678.1"/>
    <property type="molecule type" value="Genomic_DNA"/>
</dbReference>
<dbReference type="RefSeq" id="WP_034949057.1">
    <property type="nucleotide sequence ID" value="NZ_JDST02000047.1"/>
</dbReference>
<accession>A0A080M8B0</accession>
<dbReference type="Gene3D" id="1.20.120.450">
    <property type="entry name" value="dinb family like domain"/>
    <property type="match status" value="1"/>
</dbReference>
<reference evidence="2 4" key="2">
    <citation type="journal article" date="2019" name="Microbiome">
        <title>Annotated bacterial chromosomes from frame-shift-corrected long-read metagenomic data.</title>
        <authorList>
            <person name="Arumugam K."/>
            <person name="Bagci C."/>
            <person name="Bessarab I."/>
            <person name="Beier S."/>
            <person name="Buchfink B."/>
            <person name="Gorska A."/>
            <person name="Qiu G."/>
            <person name="Huson D.H."/>
            <person name="Williams R.B.H."/>
        </authorList>
    </citation>
    <scope>NUCLEOTIDE SEQUENCE [LARGE SCALE GENOMIC DNA]</scope>
    <source>
        <strain evidence="2">SSA1</strain>
    </source>
</reference>
<protein>
    <submittedName>
        <fullName evidence="2">DUF1993 domain-containing protein</fullName>
    </submittedName>
</protein>
<dbReference type="EMBL" id="JDST02000047">
    <property type="protein sequence ID" value="KFB76700.1"/>
    <property type="molecule type" value="Genomic_DNA"/>
</dbReference>
<dbReference type="Pfam" id="PF09351">
    <property type="entry name" value="DUF1993"/>
    <property type="match status" value="1"/>
</dbReference>
<dbReference type="Proteomes" id="UP000509684">
    <property type="component" value="Chromosome"/>
</dbReference>
<dbReference type="STRING" id="1453999.AW06_002176"/>
<evidence type="ECO:0000313" key="4">
    <source>
        <dbReference type="Proteomes" id="UP000509684"/>
    </source>
</evidence>
<evidence type="ECO:0000313" key="3">
    <source>
        <dbReference type="Proteomes" id="UP000021315"/>
    </source>
</evidence>
<proteinExistence type="predicted"/>
<dbReference type="PANTHER" id="PTHR36922">
    <property type="entry name" value="BLL2446 PROTEIN"/>
    <property type="match status" value="1"/>
</dbReference>
<sequence length="174" mass="19420">MAISLYDTSVRSYLQTLAAVSGFLDRGLAYCREKNLDPEEIVETRLYPDMLPFRFQVQSVVHHSLGAIEGIKNGVFRPPADLPAHDYPALQALIVDAGDALKNLTPAAINAYEGGTVIFEFRNNSLPFTTEEFLLSFSLPNFHFHATTAYDILRSKGVPLGKRDYLGTLRLKTR</sequence>
<dbReference type="Proteomes" id="UP000021315">
    <property type="component" value="Unassembled WGS sequence"/>
</dbReference>